<evidence type="ECO:0000256" key="2">
    <source>
        <dbReference type="ARBA" id="ARBA00022679"/>
    </source>
</evidence>
<evidence type="ECO:0000313" key="6">
    <source>
        <dbReference type="Proteomes" id="UP001595685"/>
    </source>
</evidence>
<evidence type="ECO:0000313" key="5">
    <source>
        <dbReference type="EMBL" id="MFC3690406.1"/>
    </source>
</evidence>
<name>A0ABV7WPA7_9MICO</name>
<organism evidence="5 6">
    <name type="scientific">Aquipuribacter hungaricus</name>
    <dbReference type="NCBI Taxonomy" id="545624"/>
    <lineage>
        <taxon>Bacteria</taxon>
        <taxon>Bacillati</taxon>
        <taxon>Actinomycetota</taxon>
        <taxon>Actinomycetes</taxon>
        <taxon>Micrococcales</taxon>
        <taxon>Intrasporangiaceae</taxon>
        <taxon>Aquipuribacter</taxon>
    </lineage>
</organism>
<dbReference type="Proteomes" id="UP001595685">
    <property type="component" value="Unassembled WGS sequence"/>
</dbReference>
<dbReference type="SUPFAM" id="SSF53756">
    <property type="entry name" value="UDP-Glycosyltransferase/glycogen phosphorylase"/>
    <property type="match status" value="1"/>
</dbReference>
<dbReference type="CDD" id="cd03809">
    <property type="entry name" value="GT4_MtfB-like"/>
    <property type="match status" value="1"/>
</dbReference>
<keyword evidence="1" id="KW-0328">Glycosyltransferase</keyword>
<dbReference type="Gene3D" id="3.40.50.2000">
    <property type="entry name" value="Glycogen Phosphorylase B"/>
    <property type="match status" value="2"/>
</dbReference>
<sequence>MPGPRVLFDATAVPADRGGVGRYTDALLQALARRGEDPVVVCQERDAATVAGLGVREVVTAPAATASRARRLLWEQTGLPALVARTGADVLHSPHYTAPARPGAASVVTLHDATFFTDPGVHLPVKAATFRTATRAAVRRAARCVVPSVATRDEVVRLTGADPDRLDVALHGVDTAVFRPVGEQEHARVAASLGLGDRPWVAFLATVEPRKNVGALVRGWVRAFAGLHRRDPAAVPALVLAGGPGWDTALPAVLAGVPDGMPLLRPGYLPYGDLPAFLGGAEVVAYPSLGEGFGLPVLEGMACGAAVLTTRLLSLPEVGGDAVAYCEPDPGSLAAALTTLHADPDRRRRLGEAARQRAAGFTWEASAEVHVRSWERAAAQVAA</sequence>
<reference evidence="6" key="1">
    <citation type="journal article" date="2019" name="Int. J. Syst. Evol. Microbiol.">
        <title>The Global Catalogue of Microorganisms (GCM) 10K type strain sequencing project: providing services to taxonomists for standard genome sequencing and annotation.</title>
        <authorList>
            <consortium name="The Broad Institute Genomics Platform"/>
            <consortium name="The Broad Institute Genome Sequencing Center for Infectious Disease"/>
            <person name="Wu L."/>
            <person name="Ma J."/>
        </authorList>
    </citation>
    <scope>NUCLEOTIDE SEQUENCE [LARGE SCALE GENOMIC DNA]</scope>
    <source>
        <strain evidence="6">NCAIM B.02333</strain>
    </source>
</reference>
<evidence type="ECO:0000256" key="1">
    <source>
        <dbReference type="ARBA" id="ARBA00022676"/>
    </source>
</evidence>
<accession>A0ABV7WPA7</accession>
<protein>
    <submittedName>
        <fullName evidence="5">Glycosyltransferase family 4 protein</fullName>
    </submittedName>
</protein>
<dbReference type="Pfam" id="PF13439">
    <property type="entry name" value="Glyco_transf_4"/>
    <property type="match status" value="1"/>
</dbReference>
<feature type="domain" description="Glycosyltransferase subfamily 4-like N-terminal" evidence="4">
    <location>
        <begin position="18"/>
        <end position="176"/>
    </location>
</feature>
<gene>
    <name evidence="5" type="ORF">ACFOLH_18815</name>
</gene>
<evidence type="ECO:0000259" key="4">
    <source>
        <dbReference type="Pfam" id="PF13439"/>
    </source>
</evidence>
<proteinExistence type="predicted"/>
<keyword evidence="2" id="KW-0808">Transferase</keyword>
<evidence type="ECO:0000259" key="3">
    <source>
        <dbReference type="Pfam" id="PF00534"/>
    </source>
</evidence>
<dbReference type="PANTHER" id="PTHR46401">
    <property type="entry name" value="GLYCOSYLTRANSFERASE WBBK-RELATED"/>
    <property type="match status" value="1"/>
</dbReference>
<dbReference type="RefSeq" id="WP_340295846.1">
    <property type="nucleotide sequence ID" value="NZ_JBBEOI010000323.1"/>
</dbReference>
<dbReference type="InterPro" id="IPR028098">
    <property type="entry name" value="Glyco_trans_4-like_N"/>
</dbReference>
<feature type="domain" description="Glycosyl transferase family 1" evidence="3">
    <location>
        <begin position="222"/>
        <end position="357"/>
    </location>
</feature>
<dbReference type="PANTHER" id="PTHR46401:SF2">
    <property type="entry name" value="GLYCOSYLTRANSFERASE WBBK-RELATED"/>
    <property type="match status" value="1"/>
</dbReference>
<dbReference type="InterPro" id="IPR001296">
    <property type="entry name" value="Glyco_trans_1"/>
</dbReference>
<comment type="caution">
    <text evidence="5">The sequence shown here is derived from an EMBL/GenBank/DDBJ whole genome shotgun (WGS) entry which is preliminary data.</text>
</comment>
<keyword evidence="6" id="KW-1185">Reference proteome</keyword>
<dbReference type="EMBL" id="JBHRWW010000022">
    <property type="protein sequence ID" value="MFC3690406.1"/>
    <property type="molecule type" value="Genomic_DNA"/>
</dbReference>
<dbReference type="Pfam" id="PF00534">
    <property type="entry name" value="Glycos_transf_1"/>
    <property type="match status" value="1"/>
</dbReference>